<dbReference type="GO" id="GO:0003723">
    <property type="term" value="F:RNA binding"/>
    <property type="evidence" value="ECO:0007669"/>
    <property type="project" value="UniProtKB-UniRule"/>
</dbReference>
<dbReference type="AlphaFoldDB" id="A0AAV9XSH7"/>
<evidence type="ECO:0000313" key="10">
    <source>
        <dbReference type="Proteomes" id="UP001311799"/>
    </source>
</evidence>
<keyword evidence="10" id="KW-1185">Reference proteome</keyword>
<dbReference type="SMART" id="SM00360">
    <property type="entry name" value="RRM"/>
    <property type="match status" value="3"/>
</dbReference>
<dbReference type="GO" id="GO:0071013">
    <property type="term" value="C:catalytic step 2 spliceosome"/>
    <property type="evidence" value="ECO:0007669"/>
    <property type="project" value="TreeGrafter"/>
</dbReference>
<feature type="region of interest" description="Disordered" evidence="7">
    <location>
        <begin position="106"/>
        <end position="221"/>
    </location>
</feature>
<feature type="domain" description="RRM" evidence="8">
    <location>
        <begin position="625"/>
        <end position="710"/>
    </location>
</feature>
<comment type="caution">
    <text evidence="9">The sequence shown here is derived from an EMBL/GenBank/DDBJ whole genome shotgun (WGS) entry which is preliminary data.</text>
</comment>
<evidence type="ECO:0000256" key="1">
    <source>
        <dbReference type="ARBA" id="ARBA00004123"/>
    </source>
</evidence>
<evidence type="ECO:0000256" key="3">
    <source>
        <dbReference type="ARBA" id="ARBA00022884"/>
    </source>
</evidence>
<dbReference type="EMBL" id="JAWDEY010000036">
    <property type="protein sequence ID" value="KAK6587688.1"/>
    <property type="molecule type" value="Genomic_DNA"/>
</dbReference>
<evidence type="ECO:0000256" key="7">
    <source>
        <dbReference type="SAM" id="MobiDB-lite"/>
    </source>
</evidence>
<protein>
    <submittedName>
        <fullName evidence="9">Ro ribonucleoprotein-binding 1</fullName>
    </submittedName>
</protein>
<evidence type="ECO:0000256" key="6">
    <source>
        <dbReference type="PROSITE-ProRule" id="PRU00176"/>
    </source>
</evidence>
<keyword evidence="4" id="KW-0508">mRNA splicing</keyword>
<dbReference type="Gene3D" id="3.30.70.330">
    <property type="match status" value="3"/>
</dbReference>
<dbReference type="InterPro" id="IPR051974">
    <property type="entry name" value="PUF60_regulator"/>
</dbReference>
<organism evidence="9 10">
    <name type="scientific">Cryptosporidium xiaoi</name>
    <dbReference type="NCBI Taxonomy" id="659607"/>
    <lineage>
        <taxon>Eukaryota</taxon>
        <taxon>Sar</taxon>
        <taxon>Alveolata</taxon>
        <taxon>Apicomplexa</taxon>
        <taxon>Conoidasida</taxon>
        <taxon>Coccidia</taxon>
        <taxon>Eucoccidiorida</taxon>
        <taxon>Eimeriorina</taxon>
        <taxon>Cryptosporidiidae</taxon>
        <taxon>Cryptosporidium</taxon>
    </lineage>
</organism>
<feature type="compositionally biased region" description="Acidic residues" evidence="7">
    <location>
        <begin position="126"/>
        <end position="142"/>
    </location>
</feature>
<feature type="compositionally biased region" description="Basic and acidic residues" evidence="7">
    <location>
        <begin position="38"/>
        <end position="81"/>
    </location>
</feature>
<feature type="compositionally biased region" description="Polar residues" evidence="7">
    <location>
        <begin position="425"/>
        <end position="438"/>
    </location>
</feature>
<feature type="compositionally biased region" description="Low complexity" evidence="7">
    <location>
        <begin position="251"/>
        <end position="267"/>
    </location>
</feature>
<dbReference type="InterPro" id="IPR012677">
    <property type="entry name" value="Nucleotide-bd_a/b_plait_sf"/>
</dbReference>
<dbReference type="CDD" id="cd12374">
    <property type="entry name" value="RRM_UHM_SPF45_PUF60"/>
    <property type="match status" value="1"/>
</dbReference>
<dbReference type="PANTHER" id="PTHR47330:SF1">
    <property type="entry name" value="POLY(U)-BINDING-SPLICING FACTOR PUF60"/>
    <property type="match status" value="1"/>
</dbReference>
<gene>
    <name evidence="9" type="ORF">RS030_81394</name>
</gene>
<dbReference type="PANTHER" id="PTHR47330">
    <property type="entry name" value="POLY(U)-BINDING-SPLICING FACTOR PUF60-B-RELATED"/>
    <property type="match status" value="1"/>
</dbReference>
<reference evidence="9 10" key="1">
    <citation type="submission" date="2023-10" db="EMBL/GenBank/DDBJ databases">
        <title>Comparative genomics analysis reveals potential genetic determinants of host preference in Cryptosporidium xiaoi.</title>
        <authorList>
            <person name="Xiao L."/>
            <person name="Li J."/>
        </authorList>
    </citation>
    <scope>NUCLEOTIDE SEQUENCE [LARGE SCALE GENOMIC DNA]</scope>
    <source>
        <strain evidence="9 10">52996</strain>
    </source>
</reference>
<dbReference type="GO" id="GO:0006376">
    <property type="term" value="P:mRNA splice site recognition"/>
    <property type="evidence" value="ECO:0007669"/>
    <property type="project" value="TreeGrafter"/>
</dbReference>
<feature type="region of interest" description="Disordered" evidence="7">
    <location>
        <begin position="251"/>
        <end position="276"/>
    </location>
</feature>
<feature type="region of interest" description="Disordered" evidence="7">
    <location>
        <begin position="416"/>
        <end position="438"/>
    </location>
</feature>
<keyword evidence="2" id="KW-0507">mRNA processing</keyword>
<dbReference type="Proteomes" id="UP001311799">
    <property type="component" value="Unassembled WGS sequence"/>
</dbReference>
<dbReference type="GO" id="GO:0000380">
    <property type="term" value="P:alternative mRNA splicing, via spliceosome"/>
    <property type="evidence" value="ECO:0007669"/>
    <property type="project" value="TreeGrafter"/>
</dbReference>
<dbReference type="FunFam" id="3.30.70.330:FF:000382">
    <property type="entry name" value="G-patch domain-containing protein"/>
    <property type="match status" value="1"/>
</dbReference>
<name>A0AAV9XSH7_9CRYT</name>
<evidence type="ECO:0000259" key="8">
    <source>
        <dbReference type="PROSITE" id="PS50102"/>
    </source>
</evidence>
<evidence type="ECO:0000256" key="4">
    <source>
        <dbReference type="ARBA" id="ARBA00023187"/>
    </source>
</evidence>
<evidence type="ECO:0000313" key="9">
    <source>
        <dbReference type="EMBL" id="KAK6587688.1"/>
    </source>
</evidence>
<dbReference type="InterPro" id="IPR003954">
    <property type="entry name" value="RRM_euk-type"/>
</dbReference>
<feature type="compositionally biased region" description="Polar residues" evidence="7">
    <location>
        <begin position="180"/>
        <end position="191"/>
    </location>
</feature>
<feature type="domain" description="RRM" evidence="8">
    <location>
        <begin position="442"/>
        <end position="521"/>
    </location>
</feature>
<feature type="domain" description="RRM" evidence="8">
    <location>
        <begin position="282"/>
        <end position="358"/>
    </location>
</feature>
<feature type="compositionally biased region" description="Low complexity" evidence="7">
    <location>
        <begin position="357"/>
        <end position="375"/>
    </location>
</feature>
<keyword evidence="9" id="KW-0687">Ribonucleoprotein</keyword>
<comment type="subcellular location">
    <subcellularLocation>
        <location evidence="1">Nucleus</location>
    </subcellularLocation>
</comment>
<feature type="region of interest" description="Disordered" evidence="7">
    <location>
        <begin position="355"/>
        <end position="378"/>
    </location>
</feature>
<evidence type="ECO:0000256" key="2">
    <source>
        <dbReference type="ARBA" id="ARBA00022664"/>
    </source>
</evidence>
<dbReference type="SUPFAM" id="SSF54928">
    <property type="entry name" value="RNA-binding domain, RBD"/>
    <property type="match status" value="2"/>
</dbReference>
<feature type="compositionally biased region" description="Basic and acidic residues" evidence="7">
    <location>
        <begin position="143"/>
        <end position="152"/>
    </location>
</feature>
<dbReference type="GO" id="GO:0071011">
    <property type="term" value="C:precatalytic spliceosome"/>
    <property type="evidence" value="ECO:0007669"/>
    <property type="project" value="TreeGrafter"/>
</dbReference>
<accession>A0AAV9XSH7</accession>
<feature type="compositionally biased region" description="Low complexity" evidence="7">
    <location>
        <begin position="212"/>
        <end position="221"/>
    </location>
</feature>
<feature type="region of interest" description="Disordered" evidence="7">
    <location>
        <begin position="18"/>
        <end position="83"/>
    </location>
</feature>
<keyword evidence="5" id="KW-0539">Nucleus</keyword>
<dbReference type="Pfam" id="PF00076">
    <property type="entry name" value="RRM_1"/>
    <property type="match status" value="2"/>
</dbReference>
<sequence>MINEGNSEINVEILGESVVGYNKETEEEEEGRSLSTFSDKEGDSKDSATVEKPRETYITREEGSTESKMVEKTGAESEHITKVAGSTEVESIIQNESDIKLVKGKISDLQILPRNEETTAASGDPNYEEGEDVSDGNETENQSDDKQEKDTKNSIARIPRRRSRSPSLEEGQSFEEYNKVSDSFSPNNSGIDSGLKKKRKRVGSGWDAPSGNNYNSPSIPPASNSNINSSVSYSGLTNALTGIGTNGSNISNNSAMNSGHSNSVNHSGSGGGHSSRQSNQIARIYVGSLDYSLNEADLKQVFGSFGPIINIDMPREGNRSKGFCFIEYTTQESAEMALATMNRFVLKGRPIRVGRPTNTNTAANNTNSIPSNQNNGSIGNSTNNYSMSGNSMGINSTGNNINPSIAVINNKHSHPSHLVQPESGHGSNLQSSANVPPTHSQNRIYIGSVPYSFTTDDLRHIFKAFGVILSCQLIPSIEKPGTHRGYGFIEFSTADQAKLAIETMNGFEVGGKQLKVNVATALKPHSGGGSSGSGGASTQVGGVHGGSSIGQIPMIPPIQNVLPSQISSIPMPHQMVLPSMVPMQNITPPPPPMNPLYQQPPGFPVSSGAPQSYGIQNSPTTQNSNIILLTNMVGPDEIDDELKEEVKIECSKYGKVYDVRIHVSSHLSKPSDRVRIFVVFESPSMAQVAVPALNNRWFGGNQVFCSLYNPERYYSSFLDD</sequence>
<dbReference type="InterPro" id="IPR000504">
    <property type="entry name" value="RRM_dom"/>
</dbReference>
<keyword evidence="3 6" id="KW-0694">RNA-binding</keyword>
<dbReference type="GO" id="GO:0000381">
    <property type="term" value="P:regulation of alternative mRNA splicing, via spliceosome"/>
    <property type="evidence" value="ECO:0007669"/>
    <property type="project" value="TreeGrafter"/>
</dbReference>
<evidence type="ECO:0000256" key="5">
    <source>
        <dbReference type="ARBA" id="ARBA00023242"/>
    </source>
</evidence>
<dbReference type="PROSITE" id="PS50102">
    <property type="entry name" value="RRM"/>
    <property type="match status" value="3"/>
</dbReference>
<dbReference type="InterPro" id="IPR035979">
    <property type="entry name" value="RBD_domain_sf"/>
</dbReference>
<proteinExistence type="predicted"/>
<dbReference type="SMART" id="SM00361">
    <property type="entry name" value="RRM_1"/>
    <property type="match status" value="2"/>
</dbReference>